<evidence type="ECO:0008006" key="4">
    <source>
        <dbReference type="Google" id="ProtNLM"/>
    </source>
</evidence>
<organism evidence="2 3">
    <name type="scientific">Salipaludibacillus aurantiacus</name>
    <dbReference type="NCBI Taxonomy" id="1601833"/>
    <lineage>
        <taxon>Bacteria</taxon>
        <taxon>Bacillati</taxon>
        <taxon>Bacillota</taxon>
        <taxon>Bacilli</taxon>
        <taxon>Bacillales</taxon>
        <taxon>Bacillaceae</taxon>
    </lineage>
</organism>
<evidence type="ECO:0000313" key="2">
    <source>
        <dbReference type="EMBL" id="SER47993.1"/>
    </source>
</evidence>
<evidence type="ECO:0000256" key="1">
    <source>
        <dbReference type="SAM" id="MobiDB-lite"/>
    </source>
</evidence>
<gene>
    <name evidence="2" type="ORF">SAMN05518684_101332</name>
</gene>
<dbReference type="OrthoDB" id="2351076at2"/>
<dbReference type="STRING" id="1601833.SAMN05518684_101332"/>
<feature type="compositionally biased region" description="Polar residues" evidence="1">
    <location>
        <begin position="83"/>
        <end position="102"/>
    </location>
</feature>
<dbReference type="Proteomes" id="UP000198571">
    <property type="component" value="Unassembled WGS sequence"/>
</dbReference>
<accession>A0A1H9PKA2</accession>
<dbReference type="RefSeq" id="WP_093047257.1">
    <property type="nucleotide sequence ID" value="NZ_FOGT01000001.1"/>
</dbReference>
<proteinExistence type="predicted"/>
<evidence type="ECO:0000313" key="3">
    <source>
        <dbReference type="Proteomes" id="UP000198571"/>
    </source>
</evidence>
<name>A0A1H9PKA2_9BACI</name>
<dbReference type="EMBL" id="FOGT01000001">
    <property type="protein sequence ID" value="SER47993.1"/>
    <property type="molecule type" value="Genomic_DNA"/>
</dbReference>
<sequence>MEIQNQQVNIQSNTTGRLVQLKTGDIYRANVESRISDREALISVRGQLVHAQFEGKVPEKDIINIQVRERTGEGVRVREITGEYQQGNNRHNEHLSGNSQSAERVLREHGHHESGKVLQEAVQRMMDRGVPLTRKTVNDLKSYIESGRGTEQQRRQTVDMMASKRLEPTRNQLQAIHASLHGRTSSEQLKEIAKEVKTQMNGKGPAGTEVNRTLTRSGEVIRAVEQVQYSLREGRNVREAIEHLQQLTGRNGNEAVRQLVNQTLREMIQLQAVQGRAAAAKRMQELARMLTGSNLNTEHGKQPVTASYNAVSSNGIESAGQTVTGNWAALLQNAADISRVVETIREELPFLNIPADQMGPVNRLIEEAQESLNSGRELKARQLIFNSIEQIRSVLPPEQAARLESGADSDIQQYVKNDILQTSGLSAKSVLITEVTERIAKTTDQFKDFQKDVTKQLARIEVMVQQFRQQAVKQTRPMLENVIKQIDRAIMKSDWMLFADMKTERKMLGATSRLAEAKKLLAKGNYQEARLIVREVQKSMQQINFKPSNQRVQHFLTQEQGWREQKTPAHRLAQHFDQTARGFTGHEGSSRQLFEGVRSMGFNRETELAQMLASGRDLSQREQQQNMKSLLMQIARGGEEEGSRQQQAQQALHNLTGQQLMSRTESQQNNQMVQLQIPLMLKGEAENLQIYVKSRNEGEHIDWENCQLYFHIDTKKLGPLGIGLNVVDRSLSISLKNDSANFSKIVEPLAQKYIENLKEVGFNVNRINSGPMSTAANGAAQSEKKADDVTIPVLTKEGFDYKI</sequence>
<keyword evidence="3" id="KW-1185">Reference proteome</keyword>
<protein>
    <recommendedName>
        <fullName evidence="4">Hook-length control protein FliK</fullName>
    </recommendedName>
</protein>
<feature type="region of interest" description="Disordered" evidence="1">
    <location>
        <begin position="82"/>
        <end position="111"/>
    </location>
</feature>
<dbReference type="AlphaFoldDB" id="A0A1H9PKA2"/>
<reference evidence="3" key="1">
    <citation type="submission" date="2016-10" db="EMBL/GenBank/DDBJ databases">
        <authorList>
            <person name="Varghese N."/>
            <person name="Submissions S."/>
        </authorList>
    </citation>
    <scope>NUCLEOTIDE SEQUENCE [LARGE SCALE GENOMIC DNA]</scope>
    <source>
        <strain evidence="3">S9</strain>
    </source>
</reference>